<keyword evidence="1" id="KW-0472">Membrane</keyword>
<protein>
    <submittedName>
        <fullName evidence="3">Ion_trans domain-containing protein</fullName>
    </submittedName>
</protein>
<feature type="transmembrane region" description="Helical" evidence="1">
    <location>
        <begin position="6"/>
        <end position="25"/>
    </location>
</feature>
<dbReference type="WBParaSite" id="Hba_06971">
    <property type="protein sequence ID" value="Hba_06971"/>
    <property type="gene ID" value="Hba_06971"/>
</dbReference>
<evidence type="ECO:0000256" key="1">
    <source>
        <dbReference type="SAM" id="Phobius"/>
    </source>
</evidence>
<keyword evidence="2" id="KW-1185">Reference proteome</keyword>
<proteinExistence type="predicted"/>
<accession>A0A1I7WPA3</accession>
<dbReference type="Proteomes" id="UP000095283">
    <property type="component" value="Unplaced"/>
</dbReference>
<organism evidence="2 3">
    <name type="scientific">Heterorhabditis bacteriophora</name>
    <name type="common">Entomopathogenic nematode worm</name>
    <dbReference type="NCBI Taxonomy" id="37862"/>
    <lineage>
        <taxon>Eukaryota</taxon>
        <taxon>Metazoa</taxon>
        <taxon>Ecdysozoa</taxon>
        <taxon>Nematoda</taxon>
        <taxon>Chromadorea</taxon>
        <taxon>Rhabditida</taxon>
        <taxon>Rhabditina</taxon>
        <taxon>Rhabditomorpha</taxon>
        <taxon>Strongyloidea</taxon>
        <taxon>Heterorhabditidae</taxon>
        <taxon>Heterorhabditis</taxon>
    </lineage>
</organism>
<keyword evidence="1" id="KW-1133">Transmembrane helix</keyword>
<feature type="transmembrane region" description="Helical" evidence="1">
    <location>
        <begin position="37"/>
        <end position="62"/>
    </location>
</feature>
<sequence length="64" mass="7290">MIDTEYVSSITLLDCTMLIGAFRNISRMYIGAKINFFVFKIWQGLCFLFGLSSVLFELINILTG</sequence>
<keyword evidence="1" id="KW-0812">Transmembrane</keyword>
<reference evidence="3" key="1">
    <citation type="submission" date="2016-11" db="UniProtKB">
        <authorList>
            <consortium name="WormBaseParasite"/>
        </authorList>
    </citation>
    <scope>IDENTIFICATION</scope>
</reference>
<evidence type="ECO:0000313" key="2">
    <source>
        <dbReference type="Proteomes" id="UP000095283"/>
    </source>
</evidence>
<name>A0A1I7WPA3_HETBA</name>
<evidence type="ECO:0000313" key="3">
    <source>
        <dbReference type="WBParaSite" id="Hba_06971"/>
    </source>
</evidence>
<dbReference type="AlphaFoldDB" id="A0A1I7WPA3"/>